<evidence type="ECO:0000313" key="4">
    <source>
        <dbReference type="Proteomes" id="UP000247233"/>
    </source>
</evidence>
<dbReference type="EMBL" id="MSFL01000002">
    <property type="protein sequence ID" value="PWY90769.1"/>
    <property type="molecule type" value="Genomic_DNA"/>
</dbReference>
<keyword evidence="2" id="KW-0570">Pentose shunt</keyword>
<protein>
    <recommendedName>
        <fullName evidence="2">Transaldolase</fullName>
        <ecNumber evidence="2">2.2.1.2</ecNumber>
    </recommendedName>
</protein>
<dbReference type="UniPathway" id="UPA00115">
    <property type="reaction ID" value="UER00414"/>
</dbReference>
<proteinExistence type="predicted"/>
<dbReference type="GO" id="GO:0009052">
    <property type="term" value="P:pentose-phosphate shunt, non-oxidative branch"/>
    <property type="evidence" value="ECO:0007669"/>
    <property type="project" value="TreeGrafter"/>
</dbReference>
<dbReference type="EC" id="2.2.1.2" evidence="2"/>
<dbReference type="Pfam" id="PF00923">
    <property type="entry name" value="TAL_FSA"/>
    <property type="match status" value="1"/>
</dbReference>
<sequence length="339" mass="37147">MVIQTGLDYIRSRSIVDCDTMDEQVARTLGPFADCTSNQAIAYGELSKPKHASILQISLSKSKSLVNKYPGLAVEELAIEIAMISLSLKIAPYITGYIHIQINPYNAYSTKKTVANALRIISLTQHLNPTYPSSRICIKIPSTWEGLQACQILERAGIRTLATTLFTLPQAALAAEMGCMYVAPYVNQLKVHFEDGFTDPAPLLPLCAQIQQYYASIGTNTQVLPASLTSVDEIYALAGVQHITISPGLLEELAKPLANAAGMKPSLFDNENPAVVGSVPERLSFLHDEAGYRIAFSRHQAGESEGKLTQAVNIFCDMQDKLVRLFEWLQQPSRSASRL</sequence>
<dbReference type="STRING" id="1448321.A0A317WWM4"/>
<reference evidence="3 4" key="1">
    <citation type="submission" date="2016-12" db="EMBL/GenBank/DDBJ databases">
        <title>The genomes of Aspergillus section Nigri reveals drivers in fungal speciation.</title>
        <authorList>
            <consortium name="DOE Joint Genome Institute"/>
            <person name="Vesth T.C."/>
            <person name="Nybo J."/>
            <person name="Theobald S."/>
            <person name="Brandl J."/>
            <person name="Frisvad J.C."/>
            <person name="Nielsen K.F."/>
            <person name="Lyhne E.K."/>
            <person name="Kogle M.E."/>
            <person name="Kuo A."/>
            <person name="Riley R."/>
            <person name="Clum A."/>
            <person name="Nolan M."/>
            <person name="Lipzen A."/>
            <person name="Salamov A."/>
            <person name="Henrissat B."/>
            <person name="Wiebenga A."/>
            <person name="De Vries R.P."/>
            <person name="Grigoriev I.V."/>
            <person name="Mortensen U.H."/>
            <person name="Andersen M.R."/>
            <person name="Baker S.E."/>
        </authorList>
    </citation>
    <scope>NUCLEOTIDE SEQUENCE [LARGE SCALE GENOMIC DNA]</scope>
    <source>
        <strain evidence="3 4">CBS 117.55</strain>
    </source>
</reference>
<dbReference type="SUPFAM" id="SSF51569">
    <property type="entry name" value="Aldolase"/>
    <property type="match status" value="1"/>
</dbReference>
<comment type="pathway">
    <text evidence="2">Carbohydrate degradation; pentose phosphate pathway; D-glyceraldehyde 3-phosphate and beta-D-fructose 6-phosphate from D-ribose 5-phosphate and D-xylulose 5-phosphate (non-oxidative stage): step 2/3.</text>
</comment>
<dbReference type="PANTHER" id="PTHR10683:SF34">
    <property type="entry name" value="TRANSALDOLASE"/>
    <property type="match status" value="1"/>
</dbReference>
<name>A0A317WWM4_9EURO</name>
<dbReference type="VEuPathDB" id="FungiDB:BO70DRAFT_358224"/>
<dbReference type="AlphaFoldDB" id="A0A317WWM4"/>
<gene>
    <name evidence="3" type="ORF">BO70DRAFT_358224</name>
</gene>
<dbReference type="Gene3D" id="3.20.20.70">
    <property type="entry name" value="Aldolase class I"/>
    <property type="match status" value="1"/>
</dbReference>
<dbReference type="PANTHER" id="PTHR10683">
    <property type="entry name" value="TRANSALDOLASE"/>
    <property type="match status" value="1"/>
</dbReference>
<dbReference type="RefSeq" id="XP_025403212.1">
    <property type="nucleotide sequence ID" value="XM_025542245.1"/>
</dbReference>
<evidence type="ECO:0000256" key="2">
    <source>
        <dbReference type="RuleBase" id="RU000501"/>
    </source>
</evidence>
<evidence type="ECO:0000256" key="1">
    <source>
        <dbReference type="ARBA" id="ARBA00023270"/>
    </source>
</evidence>
<dbReference type="Proteomes" id="UP000247233">
    <property type="component" value="Unassembled WGS sequence"/>
</dbReference>
<keyword evidence="4" id="KW-1185">Reference proteome</keyword>
<accession>A0A317WWM4</accession>
<dbReference type="InterPro" id="IPR013785">
    <property type="entry name" value="Aldolase_TIM"/>
</dbReference>
<dbReference type="GO" id="GO:0004801">
    <property type="term" value="F:transaldolase activity"/>
    <property type="evidence" value="ECO:0007669"/>
    <property type="project" value="UniProtKB-EC"/>
</dbReference>
<comment type="caution">
    <text evidence="3">The sequence shown here is derived from an EMBL/GenBank/DDBJ whole genome shotgun (WGS) entry which is preliminary data.</text>
</comment>
<keyword evidence="2" id="KW-0808">Transferase</keyword>
<dbReference type="OrthoDB" id="1711136at2759"/>
<evidence type="ECO:0000313" key="3">
    <source>
        <dbReference type="EMBL" id="PWY90769.1"/>
    </source>
</evidence>
<dbReference type="InterPro" id="IPR001585">
    <property type="entry name" value="TAL/FSA"/>
</dbReference>
<organism evidence="3 4">
    <name type="scientific">Aspergillus heteromorphus CBS 117.55</name>
    <dbReference type="NCBI Taxonomy" id="1448321"/>
    <lineage>
        <taxon>Eukaryota</taxon>
        <taxon>Fungi</taxon>
        <taxon>Dikarya</taxon>
        <taxon>Ascomycota</taxon>
        <taxon>Pezizomycotina</taxon>
        <taxon>Eurotiomycetes</taxon>
        <taxon>Eurotiomycetidae</taxon>
        <taxon>Eurotiales</taxon>
        <taxon>Aspergillaceae</taxon>
        <taxon>Aspergillus</taxon>
        <taxon>Aspergillus subgen. Circumdati</taxon>
    </lineage>
</organism>
<dbReference type="InterPro" id="IPR018225">
    <property type="entry name" value="Transaldolase_AS"/>
</dbReference>
<dbReference type="GO" id="GO:0005975">
    <property type="term" value="P:carbohydrate metabolic process"/>
    <property type="evidence" value="ECO:0007669"/>
    <property type="project" value="InterPro"/>
</dbReference>
<dbReference type="PROSITE" id="PS00958">
    <property type="entry name" value="TRANSALDOLASE_2"/>
    <property type="match status" value="1"/>
</dbReference>
<keyword evidence="1" id="KW-0704">Schiff base</keyword>
<comment type="function">
    <text evidence="2">Catalyzes the rate-limiting step of the non-oxidative phase in the pentose phosphate pathway. Catalyzes the reversible conversion of sedheptulose-7-phosphate and D-glyceraldehyde 3-phosphate into erythrose-4-phosphate and beta-D-fructose 6-phosphate.</text>
</comment>
<comment type="catalytic activity">
    <reaction evidence="2">
        <text>D-sedoheptulose 7-phosphate + D-glyceraldehyde 3-phosphate = D-erythrose 4-phosphate + beta-D-fructose 6-phosphate</text>
        <dbReference type="Rhea" id="RHEA:17053"/>
        <dbReference type="ChEBI" id="CHEBI:16897"/>
        <dbReference type="ChEBI" id="CHEBI:57483"/>
        <dbReference type="ChEBI" id="CHEBI:57634"/>
        <dbReference type="ChEBI" id="CHEBI:59776"/>
        <dbReference type="EC" id="2.2.1.2"/>
    </reaction>
</comment>
<dbReference type="GeneID" id="37064482"/>